<dbReference type="InterPro" id="IPR032710">
    <property type="entry name" value="NTF2-like_dom_sf"/>
</dbReference>
<evidence type="ECO:0000313" key="2">
    <source>
        <dbReference type="EMBL" id="TKT73710.1"/>
    </source>
</evidence>
<dbReference type="STRING" id="211460.YH63_20775"/>
<keyword evidence="1" id="KW-0732">Signal</keyword>
<comment type="caution">
    <text evidence="2">The sequence shown here is derived from an EMBL/GenBank/DDBJ whole genome shotgun (WGS) entry which is preliminary data.</text>
</comment>
<accession>A0A4U6BST4</accession>
<name>A0A4U6BST4_9BRAD</name>
<dbReference type="Gene3D" id="3.10.450.50">
    <property type="match status" value="1"/>
</dbReference>
<keyword evidence="3" id="KW-1185">Reference proteome</keyword>
<gene>
    <name evidence="2" type="ORF">YH63_021045</name>
</gene>
<dbReference type="AlphaFoldDB" id="A0A4U6BST4"/>
<evidence type="ECO:0000313" key="3">
    <source>
        <dbReference type="Proteomes" id="UP000034832"/>
    </source>
</evidence>
<dbReference type="Pfam" id="PF07366">
    <property type="entry name" value="SnoaL"/>
    <property type="match status" value="1"/>
</dbReference>
<protein>
    <submittedName>
        <fullName evidence="2">Ester cyclase</fullName>
    </submittedName>
</protein>
<organism evidence="2 3">
    <name type="scientific">Afipia massiliensis</name>
    <dbReference type="NCBI Taxonomy" id="211460"/>
    <lineage>
        <taxon>Bacteria</taxon>
        <taxon>Pseudomonadati</taxon>
        <taxon>Pseudomonadota</taxon>
        <taxon>Alphaproteobacteria</taxon>
        <taxon>Hyphomicrobiales</taxon>
        <taxon>Nitrobacteraceae</taxon>
        <taxon>Afipia</taxon>
    </lineage>
</organism>
<sequence length="167" mass="18421">MSQPVSSTRRGFLIALALAGSVTQAFAQNTGAHLEANKAVVRTVIEEVQRDGNFANFEKLFAASYVDRTAFPGFANDREGTRNVYLTLRKAFPGFRAVIHRQVAEGDLVTSHKTYHGKHLGEFNGVAPTGRDITFEAIDIMRVRDGQITDHWGVTDIGSLMRQISAR</sequence>
<dbReference type="PANTHER" id="PTHR38436:SF1">
    <property type="entry name" value="ESTER CYCLASE"/>
    <property type="match status" value="1"/>
</dbReference>
<dbReference type="Proteomes" id="UP000034832">
    <property type="component" value="Unassembled WGS sequence"/>
</dbReference>
<dbReference type="RefSeq" id="WP_083992755.1">
    <property type="nucleotide sequence ID" value="NZ_LBIA02000001.1"/>
</dbReference>
<dbReference type="OrthoDB" id="129343at2"/>
<dbReference type="InterPro" id="IPR009959">
    <property type="entry name" value="Cyclase_SnoaL-like"/>
</dbReference>
<evidence type="ECO:0000256" key="1">
    <source>
        <dbReference type="SAM" id="SignalP"/>
    </source>
</evidence>
<dbReference type="SUPFAM" id="SSF54427">
    <property type="entry name" value="NTF2-like"/>
    <property type="match status" value="1"/>
</dbReference>
<dbReference type="GO" id="GO:0030638">
    <property type="term" value="P:polyketide metabolic process"/>
    <property type="evidence" value="ECO:0007669"/>
    <property type="project" value="InterPro"/>
</dbReference>
<proteinExistence type="predicted"/>
<feature type="chain" id="PRO_5020792408" evidence="1">
    <location>
        <begin position="28"/>
        <end position="167"/>
    </location>
</feature>
<feature type="signal peptide" evidence="1">
    <location>
        <begin position="1"/>
        <end position="27"/>
    </location>
</feature>
<dbReference type="PANTHER" id="PTHR38436">
    <property type="entry name" value="POLYKETIDE CYCLASE SNOAL-LIKE DOMAIN"/>
    <property type="match status" value="1"/>
</dbReference>
<reference evidence="2" key="1">
    <citation type="submission" date="2019-04" db="EMBL/GenBank/DDBJ databases">
        <title>Whole genome sequencing of cave bacteria.</title>
        <authorList>
            <person name="Gan H.M."/>
            <person name="Barton H."/>
            <person name="Savka M.A."/>
        </authorList>
    </citation>
    <scope>NUCLEOTIDE SEQUENCE [LARGE SCALE GENOMIC DNA]</scope>
    <source>
        <strain evidence="2">LC387</strain>
    </source>
</reference>
<dbReference type="EMBL" id="LBIA02000001">
    <property type="protein sequence ID" value="TKT73710.1"/>
    <property type="molecule type" value="Genomic_DNA"/>
</dbReference>